<name>A0A3M6TG10_POCDA</name>
<comment type="caution">
    <text evidence="1">The sequence shown here is derived from an EMBL/GenBank/DDBJ whole genome shotgun (WGS) entry which is preliminary data.</text>
</comment>
<evidence type="ECO:0000313" key="2">
    <source>
        <dbReference type="Proteomes" id="UP000275408"/>
    </source>
</evidence>
<organism evidence="1 2">
    <name type="scientific">Pocillopora damicornis</name>
    <name type="common">Cauliflower coral</name>
    <name type="synonym">Millepora damicornis</name>
    <dbReference type="NCBI Taxonomy" id="46731"/>
    <lineage>
        <taxon>Eukaryota</taxon>
        <taxon>Metazoa</taxon>
        <taxon>Cnidaria</taxon>
        <taxon>Anthozoa</taxon>
        <taxon>Hexacorallia</taxon>
        <taxon>Scleractinia</taxon>
        <taxon>Astrocoeniina</taxon>
        <taxon>Pocilloporidae</taxon>
        <taxon>Pocillopora</taxon>
    </lineage>
</organism>
<dbReference type="AlphaFoldDB" id="A0A3M6TG10"/>
<gene>
    <name evidence="1" type="ORF">pdam_00019661</name>
</gene>
<dbReference type="Proteomes" id="UP000275408">
    <property type="component" value="Unassembled WGS sequence"/>
</dbReference>
<accession>A0A3M6TG10</accession>
<dbReference type="EMBL" id="RCHS01003666">
    <property type="protein sequence ID" value="RMX40335.1"/>
    <property type="molecule type" value="Genomic_DNA"/>
</dbReference>
<protein>
    <submittedName>
        <fullName evidence="1">Uncharacterized protein</fullName>
    </submittedName>
</protein>
<evidence type="ECO:0000313" key="1">
    <source>
        <dbReference type="EMBL" id="RMX40335.1"/>
    </source>
</evidence>
<reference evidence="1 2" key="1">
    <citation type="journal article" date="2018" name="Sci. Rep.">
        <title>Comparative analysis of the Pocillopora damicornis genome highlights role of immune system in coral evolution.</title>
        <authorList>
            <person name="Cunning R."/>
            <person name="Bay R.A."/>
            <person name="Gillette P."/>
            <person name="Baker A.C."/>
            <person name="Traylor-Knowles N."/>
        </authorList>
    </citation>
    <scope>NUCLEOTIDE SEQUENCE [LARGE SCALE GENOMIC DNA]</scope>
    <source>
        <strain evidence="1">RSMAS</strain>
        <tissue evidence="1">Whole animal</tissue>
    </source>
</reference>
<keyword evidence="2" id="KW-1185">Reference proteome</keyword>
<sequence length="77" mass="8930">MPFQGNNRTLARNIRKKEYNITAPRVRCVFFPICVMEDHRGHAFDVLEKAVQKEKKNILSAVETIKERANLFGAELK</sequence>
<proteinExistence type="predicted"/>